<proteinExistence type="predicted"/>
<organism evidence="1 2">
    <name type="scientific">Setaria viridis</name>
    <name type="common">Green bristlegrass</name>
    <name type="synonym">Setaria italica subsp. viridis</name>
    <dbReference type="NCBI Taxonomy" id="4556"/>
    <lineage>
        <taxon>Eukaryota</taxon>
        <taxon>Viridiplantae</taxon>
        <taxon>Streptophyta</taxon>
        <taxon>Embryophyta</taxon>
        <taxon>Tracheophyta</taxon>
        <taxon>Spermatophyta</taxon>
        <taxon>Magnoliopsida</taxon>
        <taxon>Liliopsida</taxon>
        <taxon>Poales</taxon>
        <taxon>Poaceae</taxon>
        <taxon>PACMAD clade</taxon>
        <taxon>Panicoideae</taxon>
        <taxon>Panicodae</taxon>
        <taxon>Paniceae</taxon>
        <taxon>Cenchrinae</taxon>
        <taxon>Setaria</taxon>
    </lineage>
</organism>
<protein>
    <submittedName>
        <fullName evidence="1">Uncharacterized protein</fullName>
    </submittedName>
</protein>
<keyword evidence="2" id="KW-1185">Reference proteome</keyword>
<sequence length="32" mass="3555">MSRVRHDSLSSLCQLLQILFGRLPCTVPSLAL</sequence>
<name>A0A4U6UVY3_SETVI</name>
<reference evidence="1" key="1">
    <citation type="submission" date="2019-03" db="EMBL/GenBank/DDBJ databases">
        <title>WGS assembly of Setaria viridis.</title>
        <authorList>
            <person name="Huang P."/>
            <person name="Jenkins J."/>
            <person name="Grimwood J."/>
            <person name="Barry K."/>
            <person name="Healey A."/>
            <person name="Mamidi S."/>
            <person name="Sreedasyam A."/>
            <person name="Shu S."/>
            <person name="Feldman M."/>
            <person name="Wu J."/>
            <person name="Yu Y."/>
            <person name="Chen C."/>
            <person name="Johnson J."/>
            <person name="Rokhsar D."/>
            <person name="Baxter I."/>
            <person name="Schmutz J."/>
            <person name="Brutnell T."/>
            <person name="Kellogg E."/>
        </authorList>
    </citation>
    <scope>NUCLEOTIDE SEQUENCE [LARGE SCALE GENOMIC DNA]</scope>
</reference>
<gene>
    <name evidence="1" type="ORF">SEVIR_4G114901v2</name>
</gene>
<evidence type="ECO:0000313" key="1">
    <source>
        <dbReference type="EMBL" id="TKW20831.1"/>
    </source>
</evidence>
<dbReference type="AlphaFoldDB" id="A0A4U6UVY3"/>
<dbReference type="EMBL" id="CM016555">
    <property type="protein sequence ID" value="TKW20831.1"/>
    <property type="molecule type" value="Genomic_DNA"/>
</dbReference>
<dbReference type="Gramene" id="TKW20831">
    <property type="protein sequence ID" value="TKW20831"/>
    <property type="gene ID" value="SEVIR_4G114901v2"/>
</dbReference>
<dbReference type="Proteomes" id="UP000298652">
    <property type="component" value="Chromosome 4"/>
</dbReference>
<evidence type="ECO:0000313" key="2">
    <source>
        <dbReference type="Proteomes" id="UP000298652"/>
    </source>
</evidence>
<accession>A0A4U6UVY3</accession>